<evidence type="ECO:0000313" key="1">
    <source>
        <dbReference type="EMBL" id="MCT4373436.1"/>
    </source>
</evidence>
<dbReference type="Proteomes" id="UP000217448">
    <property type="component" value="Unassembled WGS sequence"/>
</dbReference>
<comment type="caution">
    <text evidence="1">The sequence shown here is derived from an EMBL/GenBank/DDBJ whole genome shotgun (WGS) entry which is preliminary data.</text>
</comment>
<evidence type="ECO:0000313" key="2">
    <source>
        <dbReference type="Proteomes" id="UP000217448"/>
    </source>
</evidence>
<dbReference type="EMBL" id="NTHN02000088">
    <property type="protein sequence ID" value="MCT4373436.1"/>
    <property type="molecule type" value="Genomic_DNA"/>
</dbReference>
<accession>A0ABT2KTC5</accession>
<gene>
    <name evidence="1" type="ORF">CLG85_025320</name>
</gene>
<evidence type="ECO:0008006" key="3">
    <source>
        <dbReference type="Google" id="ProtNLM"/>
    </source>
</evidence>
<sequence length="454" mass="50913">MPKIERLSHQLRYAPSTVREAILADIANLKPGQAAVLGRFFQHLQARQRRPDAPGVEPFRDAAASECTLMSLLRALDRYAPMVPLADGRKLRQEYYRVGRGAHIDRTPCRSAAPPSTAPAPWPAYWRKLWPGLAKARIEEKTKIRYLASISRCADLLPALDLPDDPAFLVPSYFLGIQLGTLLGDREIRPVTIANYLQGLVSLMRHGGGDPVALEGIRSAQQHYVRLARRVPKFKVTRIRSLMENGGFGYILQRVTDCQRDANALPRYSALRFRVLQAAAILVLMANKPARTGDVAHWRLGHELTRDANDVWSLRWTQMKTGHETGAGELWPETCQVLDRLLLQDKPARLAQLVYTQLRGKNWLTHHPSPPADTWPSMLVCEILGAPLHDLRTLSADYIRRYDPANAPGVIQSHLGHRSTRAGEEYRALAEGDAAAESWRSLRGTLEAIRRSKA</sequence>
<proteinExistence type="predicted"/>
<dbReference type="RefSeq" id="WP_141244424.1">
    <property type="nucleotide sequence ID" value="NZ_NTHN02000088.1"/>
</dbReference>
<keyword evidence="2" id="KW-1185">Reference proteome</keyword>
<organism evidence="1 2">
    <name type="scientific">Alloyangia mangrovi</name>
    <dbReference type="NCBI Taxonomy" id="1779329"/>
    <lineage>
        <taxon>Bacteria</taxon>
        <taxon>Pseudomonadati</taxon>
        <taxon>Pseudomonadota</taxon>
        <taxon>Alphaproteobacteria</taxon>
        <taxon>Rhodobacterales</taxon>
        <taxon>Roseobacteraceae</taxon>
        <taxon>Alloyangia</taxon>
    </lineage>
</organism>
<reference evidence="2" key="1">
    <citation type="submission" date="2023-07" db="EMBL/GenBank/DDBJ databases">
        <title>Yangia mangrovi SAOS 153D genome.</title>
        <authorList>
            <person name="Verma A."/>
            <person name="Pal Y."/>
            <person name="Sundharam S."/>
            <person name="Bisht B."/>
            <person name="Srinivasan K."/>
        </authorList>
    </citation>
    <scope>NUCLEOTIDE SEQUENCE [LARGE SCALE GENOMIC DNA]</scope>
    <source>
        <strain evidence="2">SAOS 153D</strain>
    </source>
</reference>
<name>A0ABT2KTC5_9RHOB</name>
<protein>
    <recommendedName>
        <fullName evidence="3">Integrase</fullName>
    </recommendedName>
</protein>